<comment type="pathway">
    <text evidence="3">Hydrocarbon metabolism; alkane degradation.</text>
</comment>
<evidence type="ECO:0000256" key="2">
    <source>
        <dbReference type="ARBA" id="ARBA00002792"/>
    </source>
</evidence>
<dbReference type="STRING" id="1804984.AYM40_04305"/>
<dbReference type="InterPro" id="IPR050526">
    <property type="entry name" value="Rubredoxin_ET"/>
</dbReference>
<evidence type="ECO:0000256" key="7">
    <source>
        <dbReference type="ARBA" id="ARBA00022982"/>
    </source>
</evidence>
<keyword evidence="8 9" id="KW-0408">Iron</keyword>
<dbReference type="Proteomes" id="UP000076852">
    <property type="component" value="Chromosome 1"/>
</dbReference>
<keyword evidence="5" id="KW-0813">Transport</keyword>
<gene>
    <name evidence="11" type="ORF">AYM40_04305</name>
</gene>
<protein>
    <recommendedName>
        <fullName evidence="9">Rubredoxin</fullName>
    </recommendedName>
</protein>
<keyword evidence="12" id="KW-1185">Reference proteome</keyword>
<comment type="similarity">
    <text evidence="4 9">Belongs to the rubredoxin family.</text>
</comment>
<reference evidence="11 12" key="1">
    <citation type="journal article" date="2016" name="Gene">
        <title>PacBio SMRT assembly of a complex multi-replicon genome reveals chlorocatechol degradative operon in a region of genome plasticity.</title>
        <authorList>
            <person name="Ricker N."/>
            <person name="Shen S.Y."/>
            <person name="Goordial J."/>
            <person name="Jin S."/>
            <person name="Fulthorpe R.R."/>
        </authorList>
    </citation>
    <scope>NUCLEOTIDE SEQUENCE [LARGE SCALE GENOMIC DNA]</scope>
    <source>
        <strain evidence="11 12">OLGA172</strain>
    </source>
</reference>
<evidence type="ECO:0000256" key="4">
    <source>
        <dbReference type="ARBA" id="ARBA00005337"/>
    </source>
</evidence>
<comment type="function">
    <text evidence="2">Involved in the hydrocarbon hydroxylating system, which transfers electrons from NADH to rubredoxin reductase and then through rubredoxin to alkane 1 monooxygenase.</text>
</comment>
<name>A0A160FHP0_9BURK</name>
<sequence>MSEVIEVTEYKSWVCLICGWIYNEEEGLPEEGIVPGTRFAAIPDDWHCPLCDVSKAEFAVVEF</sequence>
<organism evidence="11 12">
    <name type="scientific">Paraburkholderia phytofirmans OLGA172</name>
    <dbReference type="NCBI Taxonomy" id="1417228"/>
    <lineage>
        <taxon>Bacteria</taxon>
        <taxon>Pseudomonadati</taxon>
        <taxon>Pseudomonadota</taxon>
        <taxon>Betaproteobacteria</taxon>
        <taxon>Burkholderiales</taxon>
        <taxon>Burkholderiaceae</taxon>
        <taxon>Paraburkholderia</taxon>
    </lineage>
</organism>
<dbReference type="RefSeq" id="WP_063495144.1">
    <property type="nucleotide sequence ID" value="NZ_CP014578.1"/>
</dbReference>
<dbReference type="InterPro" id="IPR024935">
    <property type="entry name" value="Rubredoxin_dom"/>
</dbReference>
<evidence type="ECO:0000256" key="5">
    <source>
        <dbReference type="ARBA" id="ARBA00022448"/>
    </source>
</evidence>
<dbReference type="OrthoDB" id="9800607at2"/>
<accession>A0A160FHP0</accession>
<dbReference type="FunFam" id="2.20.28.10:FF:000001">
    <property type="entry name" value="Rubredoxin"/>
    <property type="match status" value="1"/>
</dbReference>
<dbReference type="EMBL" id="CP014578">
    <property type="protein sequence ID" value="ANB71681.1"/>
    <property type="molecule type" value="Genomic_DNA"/>
</dbReference>
<keyword evidence="7 9" id="KW-0249">Electron transport</keyword>
<evidence type="ECO:0000256" key="1">
    <source>
        <dbReference type="ARBA" id="ARBA00001965"/>
    </source>
</evidence>
<dbReference type="GO" id="GO:0043448">
    <property type="term" value="P:alkane catabolic process"/>
    <property type="evidence" value="ECO:0007669"/>
    <property type="project" value="TreeGrafter"/>
</dbReference>
<dbReference type="PANTHER" id="PTHR47627:SF1">
    <property type="entry name" value="RUBREDOXIN-1-RELATED"/>
    <property type="match status" value="1"/>
</dbReference>
<dbReference type="AlphaFoldDB" id="A0A160FHP0"/>
<proteinExistence type="inferred from homology"/>
<evidence type="ECO:0000313" key="11">
    <source>
        <dbReference type="EMBL" id="ANB71681.1"/>
    </source>
</evidence>
<evidence type="ECO:0000313" key="12">
    <source>
        <dbReference type="Proteomes" id="UP000076852"/>
    </source>
</evidence>
<evidence type="ECO:0000256" key="8">
    <source>
        <dbReference type="ARBA" id="ARBA00023004"/>
    </source>
</evidence>
<dbReference type="PROSITE" id="PS00202">
    <property type="entry name" value="RUBREDOXIN"/>
    <property type="match status" value="1"/>
</dbReference>
<dbReference type="InterPro" id="IPR018527">
    <property type="entry name" value="Rubredoxin_Fe_BS"/>
</dbReference>
<dbReference type="InterPro" id="IPR024934">
    <property type="entry name" value="Rubredoxin-like_dom"/>
</dbReference>
<evidence type="ECO:0000256" key="9">
    <source>
        <dbReference type="RuleBase" id="RU003820"/>
    </source>
</evidence>
<dbReference type="KEGG" id="buz:AYM40_04305"/>
<evidence type="ECO:0000256" key="6">
    <source>
        <dbReference type="ARBA" id="ARBA00022723"/>
    </source>
</evidence>
<evidence type="ECO:0000259" key="10">
    <source>
        <dbReference type="PROSITE" id="PS50903"/>
    </source>
</evidence>
<feature type="domain" description="Rubredoxin-like" evidence="10">
    <location>
        <begin position="10"/>
        <end position="61"/>
    </location>
</feature>
<dbReference type="PRINTS" id="PR00163">
    <property type="entry name" value="RUBREDOXIN"/>
</dbReference>
<dbReference type="PROSITE" id="PS50903">
    <property type="entry name" value="RUBREDOXIN_LIKE"/>
    <property type="match status" value="1"/>
</dbReference>
<dbReference type="PANTHER" id="PTHR47627">
    <property type="entry name" value="RUBREDOXIN"/>
    <property type="match status" value="1"/>
</dbReference>
<keyword evidence="6 9" id="KW-0479">Metal-binding</keyword>
<dbReference type="CDD" id="cd00730">
    <property type="entry name" value="rubredoxin"/>
    <property type="match status" value="1"/>
</dbReference>
<dbReference type="SUPFAM" id="SSF57802">
    <property type="entry name" value="Rubredoxin-like"/>
    <property type="match status" value="1"/>
</dbReference>
<dbReference type="GO" id="GO:0005506">
    <property type="term" value="F:iron ion binding"/>
    <property type="evidence" value="ECO:0007669"/>
    <property type="project" value="UniProtKB-UniRule"/>
</dbReference>
<dbReference type="Gene3D" id="2.20.28.10">
    <property type="match status" value="1"/>
</dbReference>
<comment type="cofactor">
    <cofactor evidence="1 9">
        <name>Fe(3+)</name>
        <dbReference type="ChEBI" id="CHEBI:29034"/>
    </cofactor>
</comment>
<dbReference type="Pfam" id="PF00301">
    <property type="entry name" value="Rubredoxin"/>
    <property type="match status" value="1"/>
</dbReference>
<dbReference type="GO" id="GO:0009055">
    <property type="term" value="F:electron transfer activity"/>
    <property type="evidence" value="ECO:0007669"/>
    <property type="project" value="TreeGrafter"/>
</dbReference>
<evidence type="ECO:0000256" key="3">
    <source>
        <dbReference type="ARBA" id="ARBA00004933"/>
    </source>
</evidence>